<gene>
    <name evidence="2" type="ORF">QYS47_15540</name>
</gene>
<dbReference type="SUPFAM" id="SSF53067">
    <property type="entry name" value="Actin-like ATPase domain"/>
    <property type="match status" value="2"/>
</dbReference>
<dbReference type="EMBL" id="CP129968">
    <property type="protein sequence ID" value="WKK78946.1"/>
    <property type="molecule type" value="Genomic_DNA"/>
</dbReference>
<dbReference type="Pfam" id="PF01869">
    <property type="entry name" value="BcrAD_BadFG"/>
    <property type="match status" value="1"/>
</dbReference>
<protein>
    <submittedName>
        <fullName evidence="2">N-acetylglucosamine kinase</fullName>
    </submittedName>
</protein>
<evidence type="ECO:0000313" key="2">
    <source>
        <dbReference type="EMBL" id="WKK78946.1"/>
    </source>
</evidence>
<name>A0AA49GF49_9BACT</name>
<sequence length="283" mass="31909">MRQLIADSGSSKTDWRIINEDGSIQQLKTKGINPYLIPGNELLDSLKNELSEIVKIEFDIIHFYGAGCGQSKNKAKIKSVLNSIFKNSKVLVEDDMLAAARASCLNQLGIVCILGTGANACFYDGKSITQKMISLGYALGDEGSGNYIGKMILKAYLENELSEKLQTAFKNTFPEVTLENALENIYQKPYANRYFAQFFEFVLLHQKEKYCFELMTDAFQQFLEKSVLKFDHHQEYPIHFVGSVAFHANSIMRMVLNKNHLTAGNFMESPIAGLTLYHKNQNS</sequence>
<dbReference type="PANTHER" id="PTHR43190:SF3">
    <property type="entry name" value="N-ACETYL-D-GLUCOSAMINE KINASE"/>
    <property type="match status" value="1"/>
</dbReference>
<dbReference type="InterPro" id="IPR002731">
    <property type="entry name" value="ATPase_BadF"/>
</dbReference>
<dbReference type="Proteomes" id="UP001232019">
    <property type="component" value="Chromosome"/>
</dbReference>
<proteinExistence type="predicted"/>
<dbReference type="PANTHER" id="PTHR43190">
    <property type="entry name" value="N-ACETYL-D-GLUCOSAMINE KINASE"/>
    <property type="match status" value="1"/>
</dbReference>
<feature type="domain" description="ATPase BadF/BadG/BcrA/BcrD type" evidence="1">
    <location>
        <begin position="7"/>
        <end position="262"/>
    </location>
</feature>
<dbReference type="KEGG" id="marp:QYS47_15540"/>
<dbReference type="RefSeq" id="WP_302122404.1">
    <property type="nucleotide sequence ID" value="NZ_CP129968.2"/>
</dbReference>
<dbReference type="Gene3D" id="3.30.420.40">
    <property type="match status" value="2"/>
</dbReference>
<dbReference type="Gene3D" id="1.10.720.160">
    <property type="match status" value="1"/>
</dbReference>
<dbReference type="InterPro" id="IPR043129">
    <property type="entry name" value="ATPase_NBD"/>
</dbReference>
<reference evidence="2" key="1">
    <citation type="submission" date="2023-08" db="EMBL/GenBank/DDBJ databases">
        <title>Comparative genomics and taxonomic characterization of three novel marine species of genus Marivirga.</title>
        <authorList>
            <person name="Muhammad N."/>
            <person name="Kim S.-G."/>
        </authorList>
    </citation>
    <scope>NUCLEOTIDE SEQUENCE</scope>
    <source>
        <strain evidence="2">BKB1-2</strain>
    </source>
</reference>
<dbReference type="GO" id="GO:0016301">
    <property type="term" value="F:kinase activity"/>
    <property type="evidence" value="ECO:0007669"/>
    <property type="project" value="UniProtKB-KW"/>
</dbReference>
<dbReference type="CDD" id="cd24079">
    <property type="entry name" value="ASKHA_NBD_PG1100-like"/>
    <property type="match status" value="1"/>
</dbReference>
<keyword evidence="2" id="KW-0808">Transferase</keyword>
<evidence type="ECO:0000259" key="1">
    <source>
        <dbReference type="Pfam" id="PF01869"/>
    </source>
</evidence>
<organism evidence="2">
    <name type="scientific">Marivirga arenosa</name>
    <dbReference type="NCBI Taxonomy" id="3059076"/>
    <lineage>
        <taxon>Bacteria</taxon>
        <taxon>Pseudomonadati</taxon>
        <taxon>Bacteroidota</taxon>
        <taxon>Cytophagia</taxon>
        <taxon>Cytophagales</taxon>
        <taxon>Marivirgaceae</taxon>
        <taxon>Marivirga</taxon>
    </lineage>
</organism>
<accession>A0AA49GF49</accession>
<keyword evidence="2" id="KW-0418">Kinase</keyword>
<dbReference type="InterPro" id="IPR052519">
    <property type="entry name" value="Euk-type_GlcNAc_Kinase"/>
</dbReference>
<dbReference type="AlphaFoldDB" id="A0AA49GF49"/>